<reference evidence="1 2" key="1">
    <citation type="submission" date="2020-08" db="EMBL/GenBank/DDBJ databases">
        <title>Functional genomics of gut bacteria from endangered species of beetles.</title>
        <authorList>
            <person name="Carlos-Shanley C."/>
        </authorList>
    </citation>
    <scope>NUCLEOTIDE SEQUENCE [LARGE SCALE GENOMIC DNA]</scope>
    <source>
        <strain evidence="1 2">S00245</strain>
    </source>
</reference>
<dbReference type="RefSeq" id="WP_184242193.1">
    <property type="nucleotide sequence ID" value="NZ_JACHLR010000001.1"/>
</dbReference>
<name>A0A7W7K730_9SPHN</name>
<evidence type="ECO:0000313" key="2">
    <source>
        <dbReference type="Proteomes" id="UP000555448"/>
    </source>
</evidence>
<protein>
    <recommendedName>
        <fullName evidence="3">DUF2336 domain-containing protein</fullName>
    </recommendedName>
</protein>
<keyword evidence="2" id="KW-1185">Reference proteome</keyword>
<evidence type="ECO:0008006" key="3">
    <source>
        <dbReference type="Google" id="ProtNLM"/>
    </source>
</evidence>
<organism evidence="1 2">
    <name type="scientific">Novosphingobium chloroacetimidivorans</name>
    <dbReference type="NCBI Taxonomy" id="1428314"/>
    <lineage>
        <taxon>Bacteria</taxon>
        <taxon>Pseudomonadati</taxon>
        <taxon>Pseudomonadota</taxon>
        <taxon>Alphaproteobacteria</taxon>
        <taxon>Sphingomonadales</taxon>
        <taxon>Sphingomonadaceae</taxon>
        <taxon>Novosphingobium</taxon>
    </lineage>
</organism>
<dbReference type="AlphaFoldDB" id="A0A7W7K730"/>
<gene>
    <name evidence="1" type="ORF">HNO88_000383</name>
</gene>
<comment type="caution">
    <text evidence="1">The sequence shown here is derived from an EMBL/GenBank/DDBJ whole genome shotgun (WGS) entry which is preliminary data.</text>
</comment>
<evidence type="ECO:0000313" key="1">
    <source>
        <dbReference type="EMBL" id="MBB4857086.1"/>
    </source>
</evidence>
<dbReference type="Proteomes" id="UP000555448">
    <property type="component" value="Unassembled WGS sequence"/>
</dbReference>
<accession>A0A7W7K730</accession>
<dbReference type="EMBL" id="JACHLR010000001">
    <property type="protein sequence ID" value="MBB4857086.1"/>
    <property type="molecule type" value="Genomic_DNA"/>
</dbReference>
<sequence>MFETAVRIENGESVEENLRAKLARGDALAGTVQPILRHLLGSDHAAIFGDEILARVRGMAAHLAEQLLGGSSAGRGEALARTLLDDPAVLAHLHALAVEWQLTERLEESAAIDPVVPPLLQALLASPDAGTKEAGMKVLAAQARWCQAQRRMQLPIAELPGELLQIALLAARTVTPDGAPGEARIRAGYDEGASRLGLAARLVTSLGSAAVALLDLDHAGLGLFLTALAYGSKQPRDALSLCLHEGQATRLALSLRAAGLGAAATEQQLFRLHPNMAAPDGLARVSCEQAAALLGGDEH</sequence>
<proteinExistence type="predicted"/>